<keyword evidence="2" id="KW-1185">Reference proteome</keyword>
<organism evidence="1 2">
    <name type="scientific">Marasmiellus scandens</name>
    <dbReference type="NCBI Taxonomy" id="2682957"/>
    <lineage>
        <taxon>Eukaryota</taxon>
        <taxon>Fungi</taxon>
        <taxon>Dikarya</taxon>
        <taxon>Basidiomycota</taxon>
        <taxon>Agaricomycotina</taxon>
        <taxon>Agaricomycetes</taxon>
        <taxon>Agaricomycetidae</taxon>
        <taxon>Agaricales</taxon>
        <taxon>Marasmiineae</taxon>
        <taxon>Omphalotaceae</taxon>
        <taxon>Marasmiellus</taxon>
    </lineage>
</organism>
<dbReference type="SUPFAM" id="SSF81901">
    <property type="entry name" value="HCP-like"/>
    <property type="match status" value="1"/>
</dbReference>
<dbReference type="Gene3D" id="1.25.40.10">
    <property type="entry name" value="Tetratricopeptide repeat domain"/>
    <property type="match status" value="4"/>
</dbReference>
<comment type="caution">
    <text evidence="1">The sequence shown here is derived from an EMBL/GenBank/DDBJ whole genome shotgun (WGS) entry which is preliminary data.</text>
</comment>
<evidence type="ECO:0000313" key="2">
    <source>
        <dbReference type="Proteomes" id="UP001498398"/>
    </source>
</evidence>
<dbReference type="Proteomes" id="UP001498398">
    <property type="component" value="Unassembled WGS sequence"/>
</dbReference>
<name>A0ABR1JR78_9AGAR</name>
<evidence type="ECO:0000313" key="1">
    <source>
        <dbReference type="EMBL" id="KAK7464855.1"/>
    </source>
</evidence>
<dbReference type="PANTHER" id="PTHR19959">
    <property type="entry name" value="KINESIN LIGHT CHAIN"/>
    <property type="match status" value="1"/>
</dbReference>
<reference evidence="1 2" key="1">
    <citation type="submission" date="2024-01" db="EMBL/GenBank/DDBJ databases">
        <title>A draft genome for the cacao thread blight pathogen Marasmiellus scandens.</title>
        <authorList>
            <person name="Baruah I.K."/>
            <person name="Leung J."/>
            <person name="Bukari Y."/>
            <person name="Amoako-Attah I."/>
            <person name="Meinhardt L.W."/>
            <person name="Bailey B.A."/>
            <person name="Cohen S.P."/>
        </authorList>
    </citation>
    <scope>NUCLEOTIDE SEQUENCE [LARGE SCALE GENOMIC DNA]</scope>
    <source>
        <strain evidence="1 2">GH-19</strain>
    </source>
</reference>
<dbReference type="SUPFAM" id="SSF48452">
    <property type="entry name" value="TPR-like"/>
    <property type="match status" value="1"/>
</dbReference>
<dbReference type="PANTHER" id="PTHR19959:SF119">
    <property type="entry name" value="FUNGAL LIPASE-LIKE DOMAIN-CONTAINING PROTEIN"/>
    <property type="match status" value="1"/>
</dbReference>
<proteinExistence type="predicted"/>
<dbReference type="InterPro" id="IPR011990">
    <property type="entry name" value="TPR-like_helical_dom_sf"/>
</dbReference>
<gene>
    <name evidence="1" type="ORF">VKT23_006059</name>
</gene>
<protein>
    <submittedName>
        <fullName evidence="1">Uncharacterized protein</fullName>
    </submittedName>
</protein>
<dbReference type="EMBL" id="JBANRG010000007">
    <property type="protein sequence ID" value="KAK7464855.1"/>
    <property type="molecule type" value="Genomic_DNA"/>
</dbReference>
<sequence>MAEQHLSDNDNLKDHLLFLSNLPSTILDDQDAQMKWNCAVQEIKAMPLVESQDSGDKAIMEYALGPMKEVIRGLADGSIIKAVLKVMLQCILEGQPDAQIEGFSEILSNIVDSAKQVLQAIGESPENHEKKADKLHGLAIQLWRKYIEYPKNQEDLQNVILFLQEALKLNPLENVDKAKRIDDLGRALRAQFEYFSSDINDINTAVDFQKQAVDLIPSGDPQKPGMLSSLATTLFTRFQYHGEASDNEHAIQMFQQVLDITSQSDPVRGNVINNLAAAFQMNFEQSGDESDLSKSISLLQQGVAVTEHLGQKRKMLNTLGVALHSRFDHFCNEDDMRNAILYLEQALDLTPANNLARPSMLANLGSALQEWFEYTLESSNIDNAIHYLSQAVELAPDSHANKVLIFTNLGCAFSSRFQYFGQNKDHENAIVYLQRALDFDSDGYLTKSERLINLAYAAFAEFVSSGNKESIDQAILMQRQALDSAEDDLHKVDALVCLGIALKKKFEHFYSIDDIETAILTLQQAVDLTPESHALKAARLIVLGKALQLRFQWLDDPSDIDRAVCVQSQALDLIPNSHPNRVYQLITLADFFKLKFEQLGFHDAEDIKKAVQILEDAIDVTPEGHIQKAFWSSNLGDAICTLFDQVSHDNNDIEKAISILHKAFDYVYTDQNKDEIAAMYSNLGRAYQIRFDNFCSKNMLADINIALSAFQDAVDLTSEDNSRKANRLIDLAYAFKCRFDILNEAIDLEKASAAYQEVIHLPVSIPHVSFQAAERWAEMCTRADDYAQALEAYKHFFRLLPQVAGFGQIIQHRYEKIHSISKINSNVLNQAVKTAIVTQNLSLAVEWLEEGHSIIWRQILQLHAPVDLLYSEHPDIAKSLELVSQALLDAGKASQNQSLNAMPLSQMESSYHKLLTYYGKMQNHRKLAEKYENILEKVRILPGFEN</sequence>
<accession>A0ABR1JR78</accession>